<dbReference type="Proteomes" id="UP000548326">
    <property type="component" value="Unassembled WGS sequence"/>
</dbReference>
<sequence>MKKTFLLITCVLSIQSVSFAQKGDYKTMLNKVESHGKVTGDSTTIKVDSLTNPNNFHYTYTDKNIDFTIYRGVTEFYFDLKNNSGQTLKILWDDAAYINTDGTTNKVIHTGVKFIDRNNSQPATSIINGAKISDIVAPTNNVYYSSGSYGGWEQLPLLPKPKRHTDPQYNNTQIKILLPISIDGASIEYIFTMNVKWAEEIKKKKS</sequence>
<evidence type="ECO:0000256" key="1">
    <source>
        <dbReference type="SAM" id="SignalP"/>
    </source>
</evidence>
<gene>
    <name evidence="2" type="ORF">HDF22_005951</name>
</gene>
<evidence type="ECO:0000313" key="2">
    <source>
        <dbReference type="EMBL" id="MBB6131798.1"/>
    </source>
</evidence>
<dbReference type="AlphaFoldDB" id="A0A841JSP1"/>
<accession>A0A841JSP1</accession>
<reference evidence="2 3" key="1">
    <citation type="submission" date="2020-08" db="EMBL/GenBank/DDBJ databases">
        <title>Genomic Encyclopedia of Type Strains, Phase IV (KMG-V): Genome sequencing to study the core and pangenomes of soil and plant-associated prokaryotes.</title>
        <authorList>
            <person name="Whitman W."/>
        </authorList>
    </citation>
    <scope>NUCLEOTIDE SEQUENCE [LARGE SCALE GENOMIC DNA]</scope>
    <source>
        <strain evidence="2 3">MP601</strain>
    </source>
</reference>
<protein>
    <submittedName>
        <fullName evidence="2">Uncharacterized protein</fullName>
    </submittedName>
</protein>
<organism evidence="2 3">
    <name type="scientific">Mucilaginibacter lappiensis</name>
    <dbReference type="NCBI Taxonomy" id="354630"/>
    <lineage>
        <taxon>Bacteria</taxon>
        <taxon>Pseudomonadati</taxon>
        <taxon>Bacteroidota</taxon>
        <taxon>Sphingobacteriia</taxon>
        <taxon>Sphingobacteriales</taxon>
        <taxon>Sphingobacteriaceae</taxon>
        <taxon>Mucilaginibacter</taxon>
    </lineage>
</organism>
<dbReference type="RefSeq" id="WP_183590197.1">
    <property type="nucleotide sequence ID" value="NZ_JACHCA010000032.1"/>
</dbReference>
<feature type="signal peptide" evidence="1">
    <location>
        <begin position="1"/>
        <end position="22"/>
    </location>
</feature>
<comment type="caution">
    <text evidence="2">The sequence shown here is derived from an EMBL/GenBank/DDBJ whole genome shotgun (WGS) entry which is preliminary data.</text>
</comment>
<keyword evidence="1" id="KW-0732">Signal</keyword>
<feature type="chain" id="PRO_5032557752" evidence="1">
    <location>
        <begin position="23"/>
        <end position="206"/>
    </location>
</feature>
<name>A0A841JSP1_9SPHI</name>
<proteinExistence type="predicted"/>
<evidence type="ECO:0000313" key="3">
    <source>
        <dbReference type="Proteomes" id="UP000548326"/>
    </source>
</evidence>
<dbReference type="EMBL" id="JACHCA010000032">
    <property type="protein sequence ID" value="MBB6131798.1"/>
    <property type="molecule type" value="Genomic_DNA"/>
</dbReference>